<dbReference type="PANTHER" id="PTHR43798">
    <property type="entry name" value="MONOACYLGLYCEROL LIPASE"/>
    <property type="match status" value="1"/>
</dbReference>
<feature type="domain" description="AB hydrolase-1" evidence="1">
    <location>
        <begin position="20"/>
        <end position="240"/>
    </location>
</feature>
<dbReference type="SUPFAM" id="SSF53474">
    <property type="entry name" value="alpha/beta-Hydrolases"/>
    <property type="match status" value="1"/>
</dbReference>
<keyword evidence="2" id="KW-0378">Hydrolase</keyword>
<dbReference type="GO" id="GO:0016020">
    <property type="term" value="C:membrane"/>
    <property type="evidence" value="ECO:0007669"/>
    <property type="project" value="TreeGrafter"/>
</dbReference>
<dbReference type="InterPro" id="IPR050266">
    <property type="entry name" value="AB_hydrolase_sf"/>
</dbReference>
<dbReference type="GO" id="GO:0046464">
    <property type="term" value="P:acylglycerol catabolic process"/>
    <property type="evidence" value="ECO:0007669"/>
    <property type="project" value="TreeGrafter"/>
</dbReference>
<dbReference type="GO" id="GO:0047372">
    <property type="term" value="F:monoacylglycerol lipase activity"/>
    <property type="evidence" value="ECO:0007669"/>
    <property type="project" value="TreeGrafter"/>
</dbReference>
<name>A0A7Y0FMG4_9BACT</name>
<protein>
    <submittedName>
        <fullName evidence="2">Alpha/beta fold hydrolase</fullName>
    </submittedName>
</protein>
<sequence>MTRQHLHGYDYVDEGQGPVLLLLHGLFGALSNWEDVIRQFSPTHRVVIPVLPVPTMPLGQASIPGLVAYVTTFVEKLQLPTPLTLLGNSLGGHIALVYTLQYPEQVSQLVLTGSSGLFEDGMGGSFPKRGDYSFVQERVGYTFYDSRLATRELVDEVFAVTNSNAKCLRMISIARSAQRHNLARELHRIAVPTLLVWGLNDTITPPPVAHDFERLLPQAELRFLDHCGHAPMMERPAGFNRYLQAFLQRPAAGAPQPA</sequence>
<reference evidence="2 3" key="1">
    <citation type="submission" date="2020-04" db="EMBL/GenBank/DDBJ databases">
        <title>Hymenobacter polaris sp. nov., isolated from Arctic soil.</title>
        <authorList>
            <person name="Dahal R.H."/>
        </authorList>
    </citation>
    <scope>NUCLEOTIDE SEQUENCE [LARGE SCALE GENOMIC DNA]</scope>
    <source>
        <strain evidence="2 3">RP-2-7</strain>
    </source>
</reference>
<dbReference type="Gene3D" id="3.40.50.1820">
    <property type="entry name" value="alpha/beta hydrolase"/>
    <property type="match status" value="1"/>
</dbReference>
<organism evidence="2 3">
    <name type="scientific">Hymenobacter polaris</name>
    <dbReference type="NCBI Taxonomy" id="2682546"/>
    <lineage>
        <taxon>Bacteria</taxon>
        <taxon>Pseudomonadati</taxon>
        <taxon>Bacteroidota</taxon>
        <taxon>Cytophagia</taxon>
        <taxon>Cytophagales</taxon>
        <taxon>Hymenobacteraceae</taxon>
        <taxon>Hymenobacter</taxon>
    </lineage>
</organism>
<comment type="caution">
    <text evidence="2">The sequence shown here is derived from an EMBL/GenBank/DDBJ whole genome shotgun (WGS) entry which is preliminary data.</text>
</comment>
<dbReference type="PANTHER" id="PTHR43798:SF5">
    <property type="entry name" value="MONOACYLGLYCEROL LIPASE ABHD6"/>
    <property type="match status" value="1"/>
</dbReference>
<dbReference type="EMBL" id="JABBGH010000002">
    <property type="protein sequence ID" value="NML65848.1"/>
    <property type="molecule type" value="Genomic_DNA"/>
</dbReference>
<dbReference type="Proteomes" id="UP000559626">
    <property type="component" value="Unassembled WGS sequence"/>
</dbReference>
<proteinExistence type="predicted"/>
<dbReference type="PRINTS" id="PR00111">
    <property type="entry name" value="ABHYDROLASE"/>
</dbReference>
<gene>
    <name evidence="2" type="ORF">HHL22_11595</name>
</gene>
<evidence type="ECO:0000313" key="2">
    <source>
        <dbReference type="EMBL" id="NML65848.1"/>
    </source>
</evidence>
<dbReference type="AlphaFoldDB" id="A0A7Y0FMG4"/>
<accession>A0A7Y0FMG4</accession>
<keyword evidence="3" id="KW-1185">Reference proteome</keyword>
<evidence type="ECO:0000313" key="3">
    <source>
        <dbReference type="Proteomes" id="UP000559626"/>
    </source>
</evidence>
<dbReference type="InterPro" id="IPR029058">
    <property type="entry name" value="AB_hydrolase_fold"/>
</dbReference>
<dbReference type="InterPro" id="IPR000073">
    <property type="entry name" value="AB_hydrolase_1"/>
</dbReference>
<dbReference type="RefSeq" id="WP_169531430.1">
    <property type="nucleotide sequence ID" value="NZ_JABBGH010000002.1"/>
</dbReference>
<dbReference type="Pfam" id="PF12697">
    <property type="entry name" value="Abhydrolase_6"/>
    <property type="match status" value="1"/>
</dbReference>
<evidence type="ECO:0000259" key="1">
    <source>
        <dbReference type="Pfam" id="PF12697"/>
    </source>
</evidence>